<dbReference type="Proteomes" id="UP000799750">
    <property type="component" value="Unassembled WGS sequence"/>
</dbReference>
<dbReference type="GO" id="GO:0160102">
    <property type="term" value="F:tRNA (guanine(10)-N2)-methyltransferase activity"/>
    <property type="evidence" value="ECO:0007669"/>
    <property type="project" value="InterPro"/>
</dbReference>
<name>A0A6A6QXM5_9PEZI</name>
<keyword evidence="4 7" id="KW-0949">S-adenosyl-L-methionine</keyword>
<dbReference type="PROSITE" id="PS51627">
    <property type="entry name" value="SAM_MT_TRM11"/>
    <property type="match status" value="1"/>
</dbReference>
<dbReference type="Gene3D" id="3.40.50.150">
    <property type="entry name" value="Vaccinia Virus protein VP39"/>
    <property type="match status" value="1"/>
</dbReference>
<keyword evidence="2 7" id="KW-0489">Methyltransferase</keyword>
<sequence>MPQYLVRLAQTHESFRKAELEALAELAGIDIKFDFYDEDSPFCILALPSPSSAATLIHRSILSLSIHELWARGTDYPSLHASNHLSSSTFWPPHTTSSFRFTLDSYRGSRPSATQRTLIDSFAYMPLTGRIKMSNPELSLTIFEDFATGATAPRALYLGRLLALSGRAAKTTYDLKKRAYISTTSMDAELALVTANMALAAPGKLFYDPFSGTGGFMVAGAHFGASVWGSDIDGRSIRGKGGKAKRDVVSNMVQYGLMSRYLDGFVADLTNSPIRGARGPGEDAARGGWLDGIMCDPPYGVREGLKVLGLKRDPGENGERLACVDRYMEEGYIPPKRPYSFEAMLEDILQFAAVMLVVGGRLSMWMPTANEEGEDGEGQKEIGIPMHPALGLVSVCVQPFNKWSRRLLTYRRLSSDEISPEALSAMASRKKRVHGNGENADDLNDFRRKYFQGFKEPEAEHTADRQ</sequence>
<dbReference type="GO" id="GO:0005737">
    <property type="term" value="C:cytoplasm"/>
    <property type="evidence" value="ECO:0007669"/>
    <property type="project" value="TreeGrafter"/>
</dbReference>
<dbReference type="GO" id="GO:0008033">
    <property type="term" value="P:tRNA processing"/>
    <property type="evidence" value="ECO:0007669"/>
    <property type="project" value="UniProtKB-UniRule"/>
</dbReference>
<dbReference type="GO" id="GO:0043527">
    <property type="term" value="C:tRNA methyltransferase complex"/>
    <property type="evidence" value="ECO:0007669"/>
    <property type="project" value="UniProtKB-ARBA"/>
</dbReference>
<comment type="similarity">
    <text evidence="7">Belongs to the class I-like SAM-binding methyltransferase superfamily. TRM11 methyltransferase family.</text>
</comment>
<feature type="domain" description="Ribosomal RNA large subunit methyltransferase K/L-like methyltransferase" evidence="8">
    <location>
        <begin position="177"/>
        <end position="303"/>
    </location>
</feature>
<feature type="domain" description="tRNA (guanine(10)-N(2))-methyltransferase TRMT11 N-terminal" evidence="9">
    <location>
        <begin position="3"/>
        <end position="167"/>
    </location>
</feature>
<accession>A0A6A6QXM5</accession>
<dbReference type="PIRSF" id="PIRSF017259">
    <property type="entry name" value="tRNA_mtfrase_TRM11"/>
    <property type="match status" value="1"/>
</dbReference>
<evidence type="ECO:0000259" key="9">
    <source>
        <dbReference type="Pfam" id="PF25904"/>
    </source>
</evidence>
<dbReference type="InterPro" id="IPR000241">
    <property type="entry name" value="RlmKL-like_Mtase"/>
</dbReference>
<dbReference type="Pfam" id="PF01170">
    <property type="entry name" value="UPF0020"/>
    <property type="match status" value="1"/>
</dbReference>
<dbReference type="PANTHER" id="PTHR13370">
    <property type="entry name" value="RNA METHYLASE-RELATED"/>
    <property type="match status" value="1"/>
</dbReference>
<organism evidence="10 11">
    <name type="scientific">Lophium mytilinum</name>
    <dbReference type="NCBI Taxonomy" id="390894"/>
    <lineage>
        <taxon>Eukaryota</taxon>
        <taxon>Fungi</taxon>
        <taxon>Dikarya</taxon>
        <taxon>Ascomycota</taxon>
        <taxon>Pezizomycotina</taxon>
        <taxon>Dothideomycetes</taxon>
        <taxon>Pleosporomycetidae</taxon>
        <taxon>Mytilinidiales</taxon>
        <taxon>Mytilinidiaceae</taxon>
        <taxon>Lophium</taxon>
    </lineage>
</organism>
<dbReference type="SUPFAM" id="SSF53335">
    <property type="entry name" value="S-adenosyl-L-methionine-dependent methyltransferases"/>
    <property type="match status" value="1"/>
</dbReference>
<dbReference type="InterPro" id="IPR059073">
    <property type="entry name" value="TRMT11_N"/>
</dbReference>
<evidence type="ECO:0000256" key="3">
    <source>
        <dbReference type="ARBA" id="ARBA00022679"/>
    </source>
</evidence>
<proteinExistence type="inferred from homology"/>
<dbReference type="GO" id="GO:0032259">
    <property type="term" value="P:methylation"/>
    <property type="evidence" value="ECO:0007669"/>
    <property type="project" value="UniProtKB-UniRule"/>
</dbReference>
<evidence type="ECO:0000256" key="6">
    <source>
        <dbReference type="ARBA" id="ARBA00022884"/>
    </source>
</evidence>
<keyword evidence="11" id="KW-1185">Reference proteome</keyword>
<dbReference type="Pfam" id="PF25904">
    <property type="entry name" value="Tmrp11_N"/>
    <property type="match status" value="1"/>
</dbReference>
<keyword evidence="6 7" id="KW-0694">RNA-binding</keyword>
<keyword evidence="5 7" id="KW-0819">tRNA processing</keyword>
<evidence type="ECO:0000259" key="8">
    <source>
        <dbReference type="Pfam" id="PF01170"/>
    </source>
</evidence>
<evidence type="ECO:0000256" key="1">
    <source>
        <dbReference type="ARBA" id="ARBA00022490"/>
    </source>
</evidence>
<evidence type="ECO:0000256" key="4">
    <source>
        <dbReference type="ARBA" id="ARBA00022691"/>
    </source>
</evidence>
<dbReference type="AlphaFoldDB" id="A0A6A6QXM5"/>
<dbReference type="PANTHER" id="PTHR13370:SF3">
    <property type="entry name" value="TRNA (GUANINE(10)-N2)-METHYLTRANSFERASE HOMOLOG"/>
    <property type="match status" value="1"/>
</dbReference>
<gene>
    <name evidence="10" type="ORF">BU16DRAFT_376677</name>
</gene>
<evidence type="ECO:0000313" key="10">
    <source>
        <dbReference type="EMBL" id="KAF2496403.1"/>
    </source>
</evidence>
<evidence type="ECO:0000256" key="2">
    <source>
        <dbReference type="ARBA" id="ARBA00022603"/>
    </source>
</evidence>
<keyword evidence="1" id="KW-0963">Cytoplasm</keyword>
<protein>
    <submittedName>
        <fullName evidence="10">tRNA guanosine-2'-O-methyltransferase</fullName>
    </submittedName>
</protein>
<reference evidence="10" key="1">
    <citation type="journal article" date="2020" name="Stud. Mycol.">
        <title>101 Dothideomycetes genomes: a test case for predicting lifestyles and emergence of pathogens.</title>
        <authorList>
            <person name="Haridas S."/>
            <person name="Albert R."/>
            <person name="Binder M."/>
            <person name="Bloem J."/>
            <person name="Labutti K."/>
            <person name="Salamov A."/>
            <person name="Andreopoulos B."/>
            <person name="Baker S."/>
            <person name="Barry K."/>
            <person name="Bills G."/>
            <person name="Bluhm B."/>
            <person name="Cannon C."/>
            <person name="Castanera R."/>
            <person name="Culley D."/>
            <person name="Daum C."/>
            <person name="Ezra D."/>
            <person name="Gonzalez J."/>
            <person name="Henrissat B."/>
            <person name="Kuo A."/>
            <person name="Liang C."/>
            <person name="Lipzen A."/>
            <person name="Lutzoni F."/>
            <person name="Magnuson J."/>
            <person name="Mondo S."/>
            <person name="Nolan M."/>
            <person name="Ohm R."/>
            <person name="Pangilinan J."/>
            <person name="Park H.-J."/>
            <person name="Ramirez L."/>
            <person name="Alfaro M."/>
            <person name="Sun H."/>
            <person name="Tritt A."/>
            <person name="Yoshinaga Y."/>
            <person name="Zwiers L.-H."/>
            <person name="Turgeon B."/>
            <person name="Goodwin S."/>
            <person name="Spatafora J."/>
            <person name="Crous P."/>
            <person name="Grigoriev I."/>
        </authorList>
    </citation>
    <scope>NUCLEOTIDE SEQUENCE</scope>
    <source>
        <strain evidence="10">CBS 269.34</strain>
    </source>
</reference>
<keyword evidence="7" id="KW-0820">tRNA-binding</keyword>
<keyword evidence="3 7" id="KW-0808">Transferase</keyword>
<dbReference type="InterPro" id="IPR029063">
    <property type="entry name" value="SAM-dependent_MTases_sf"/>
</dbReference>
<dbReference type="EMBL" id="MU004188">
    <property type="protein sequence ID" value="KAF2496403.1"/>
    <property type="molecule type" value="Genomic_DNA"/>
</dbReference>
<dbReference type="OrthoDB" id="296065at2759"/>
<dbReference type="InterPro" id="IPR016691">
    <property type="entry name" value="TRMT11"/>
</dbReference>
<dbReference type="GO" id="GO:0000049">
    <property type="term" value="F:tRNA binding"/>
    <property type="evidence" value="ECO:0007669"/>
    <property type="project" value="UniProtKB-UniRule"/>
</dbReference>
<evidence type="ECO:0000256" key="5">
    <source>
        <dbReference type="ARBA" id="ARBA00022694"/>
    </source>
</evidence>
<evidence type="ECO:0000313" key="11">
    <source>
        <dbReference type="Proteomes" id="UP000799750"/>
    </source>
</evidence>
<evidence type="ECO:0000256" key="7">
    <source>
        <dbReference type="PROSITE-ProRule" id="PRU00959"/>
    </source>
</evidence>